<dbReference type="OrthoDB" id="5911379at2759"/>
<accession>A0A2G5TV08</accession>
<dbReference type="STRING" id="1611254.A0A2G5TV08"/>
<gene>
    <name evidence="1" type="primary">Cnig_chr_V.g22110</name>
    <name evidence="1" type="ORF">B9Z55_022110</name>
</gene>
<keyword evidence="2" id="KW-1185">Reference proteome</keyword>
<organism evidence="1 2">
    <name type="scientific">Caenorhabditis nigoni</name>
    <dbReference type="NCBI Taxonomy" id="1611254"/>
    <lineage>
        <taxon>Eukaryota</taxon>
        <taxon>Metazoa</taxon>
        <taxon>Ecdysozoa</taxon>
        <taxon>Nematoda</taxon>
        <taxon>Chromadorea</taxon>
        <taxon>Rhabditida</taxon>
        <taxon>Rhabditina</taxon>
        <taxon>Rhabditomorpha</taxon>
        <taxon>Rhabditoidea</taxon>
        <taxon>Rhabditidae</taxon>
        <taxon>Peloderinae</taxon>
        <taxon>Caenorhabditis</taxon>
    </lineage>
</organism>
<name>A0A2G5TV08_9PELO</name>
<reference evidence="2" key="1">
    <citation type="submission" date="2017-10" db="EMBL/GenBank/DDBJ databases">
        <title>Rapid genome shrinkage in a self-fertile nematode reveals novel sperm competition proteins.</title>
        <authorList>
            <person name="Yin D."/>
            <person name="Schwarz E.M."/>
            <person name="Thomas C.G."/>
            <person name="Felde R.L."/>
            <person name="Korf I.F."/>
            <person name="Cutter A.D."/>
            <person name="Schartner C.M."/>
            <person name="Ralston E.J."/>
            <person name="Meyer B.J."/>
            <person name="Haag E.S."/>
        </authorList>
    </citation>
    <scope>NUCLEOTIDE SEQUENCE [LARGE SCALE GENOMIC DNA]</scope>
    <source>
        <strain evidence="2">JU1422</strain>
    </source>
</reference>
<evidence type="ECO:0000313" key="2">
    <source>
        <dbReference type="Proteomes" id="UP000230233"/>
    </source>
</evidence>
<dbReference type="Proteomes" id="UP000230233">
    <property type="component" value="Chromosome V"/>
</dbReference>
<evidence type="ECO:0000313" key="1">
    <source>
        <dbReference type="EMBL" id="PIC31083.1"/>
    </source>
</evidence>
<dbReference type="AlphaFoldDB" id="A0A2G5TV08"/>
<proteinExistence type="predicted"/>
<dbReference type="EMBL" id="PDUG01000005">
    <property type="protein sequence ID" value="PIC31083.1"/>
    <property type="molecule type" value="Genomic_DNA"/>
</dbReference>
<protein>
    <submittedName>
        <fullName evidence="1">Uncharacterized protein</fullName>
    </submittedName>
</protein>
<sequence>MANRNELIDAIRIDFYAAQRLNARRGENQVRGREPRTEQQNRLVTDADRVRVPRELSPIEQNRAAEQIEPSRPSPPIRQLVPLDCFGPISCVYCSRWTHLSDQCSYISDVSERKEHLEWKRLCTRCLGDHHIVRCPRITRETCHYCNDQDADDLHHSSLCPTAVNREAQR</sequence>
<comment type="caution">
    <text evidence="1">The sequence shown here is derived from an EMBL/GenBank/DDBJ whole genome shotgun (WGS) entry which is preliminary data.</text>
</comment>